<keyword evidence="6 9" id="KW-0676">Redox-active center</keyword>
<dbReference type="PIRSF" id="PIRSF000239">
    <property type="entry name" value="AHPC"/>
    <property type="match status" value="1"/>
</dbReference>
<proteinExistence type="inferred from homology"/>
<dbReference type="InterPro" id="IPR022915">
    <property type="entry name" value="Peroxiredoxin_TDXH"/>
</dbReference>
<evidence type="ECO:0000256" key="4">
    <source>
        <dbReference type="ARBA" id="ARBA00023002"/>
    </source>
</evidence>
<organism evidence="13 14">
    <name type="scientific">Halorientalis persicus</name>
    <dbReference type="NCBI Taxonomy" id="1367881"/>
    <lineage>
        <taxon>Archaea</taxon>
        <taxon>Methanobacteriati</taxon>
        <taxon>Methanobacteriota</taxon>
        <taxon>Stenosarchaea group</taxon>
        <taxon>Halobacteria</taxon>
        <taxon>Halobacteriales</taxon>
        <taxon>Haloarculaceae</taxon>
        <taxon>Halorientalis</taxon>
    </lineage>
</organism>
<feature type="region of interest" description="Disordered" evidence="11">
    <location>
        <begin position="1"/>
        <end position="21"/>
    </location>
</feature>
<dbReference type="FunFam" id="3.40.30.10:FF:000011">
    <property type="entry name" value="Peroxiredoxin PRX1"/>
    <property type="match status" value="1"/>
</dbReference>
<comment type="miscellaneous">
    <text evidence="9">The active site is a conserved redox-active cysteine residue, the peroxidatic cysteine (C(P)), which makes the nucleophilic attack on the peroxide substrate. The peroxide oxidizes the C(P)-SH to cysteine sulfenic acid (C(P)-SOH), which then reacts with another cysteine residue, the resolving cysteine (C(R)), to form a disulfide bridge. The disulfide is subsequently reduced by an appropriate electron donor to complete the catalytic cycle. In this 1-Cys peroxiredoxin, no C(R) is present and C(P) instead forms a disulfide with a cysteine from another protein or with a small thiol molecule.</text>
</comment>
<keyword evidence="3 9" id="KW-0049">Antioxidant</keyword>
<keyword evidence="1 9" id="KW-0963">Cytoplasm</keyword>
<dbReference type="InterPro" id="IPR024706">
    <property type="entry name" value="Peroxiredoxin_AhpC-typ"/>
</dbReference>
<dbReference type="InterPro" id="IPR045020">
    <property type="entry name" value="PRX_1cys"/>
</dbReference>
<feature type="compositionally biased region" description="Basic and acidic residues" evidence="11">
    <location>
        <begin position="202"/>
        <end position="214"/>
    </location>
</feature>
<dbReference type="CDD" id="cd03016">
    <property type="entry name" value="PRX_1cys"/>
    <property type="match status" value="1"/>
</dbReference>
<evidence type="ECO:0000259" key="12">
    <source>
        <dbReference type="PROSITE" id="PS51352"/>
    </source>
</evidence>
<evidence type="ECO:0000313" key="14">
    <source>
        <dbReference type="Proteomes" id="UP000198775"/>
    </source>
</evidence>
<dbReference type="Pfam" id="PF10417">
    <property type="entry name" value="1-cysPrx_C"/>
    <property type="match status" value="1"/>
</dbReference>
<comment type="caution">
    <text evidence="9">Lacks conserved residue(s) required for the propagation of feature annotation.</text>
</comment>
<evidence type="ECO:0000256" key="5">
    <source>
        <dbReference type="ARBA" id="ARBA00023157"/>
    </source>
</evidence>
<protein>
    <recommendedName>
        <fullName evidence="9">Peroxiredoxin</fullName>
        <ecNumber evidence="9">1.11.1.24</ecNumber>
    </recommendedName>
    <alternativeName>
        <fullName evidence="9">Thioredoxin-dependent peroxiredoxin</fullName>
    </alternativeName>
</protein>
<comment type="catalytic activity">
    <reaction evidence="9">
        <text>a hydroperoxide + [thioredoxin]-dithiol = an alcohol + [thioredoxin]-disulfide + H2O</text>
        <dbReference type="Rhea" id="RHEA:62620"/>
        <dbReference type="Rhea" id="RHEA-COMP:10698"/>
        <dbReference type="Rhea" id="RHEA-COMP:10700"/>
        <dbReference type="ChEBI" id="CHEBI:15377"/>
        <dbReference type="ChEBI" id="CHEBI:29950"/>
        <dbReference type="ChEBI" id="CHEBI:30879"/>
        <dbReference type="ChEBI" id="CHEBI:35924"/>
        <dbReference type="ChEBI" id="CHEBI:50058"/>
        <dbReference type="EC" id="1.11.1.24"/>
    </reaction>
</comment>
<dbReference type="InterPro" id="IPR000866">
    <property type="entry name" value="AhpC/TSA"/>
</dbReference>
<evidence type="ECO:0000256" key="7">
    <source>
        <dbReference type="ARBA" id="ARBA00025719"/>
    </source>
</evidence>
<dbReference type="Pfam" id="PF00578">
    <property type="entry name" value="AhpC-TSA"/>
    <property type="match status" value="1"/>
</dbReference>
<dbReference type="GO" id="GO:0006979">
    <property type="term" value="P:response to oxidative stress"/>
    <property type="evidence" value="ECO:0007669"/>
    <property type="project" value="TreeGrafter"/>
</dbReference>
<dbReference type="PANTHER" id="PTHR10681">
    <property type="entry name" value="THIOREDOXIN PEROXIDASE"/>
    <property type="match status" value="1"/>
</dbReference>
<sequence length="229" mass="25961">MSQPETATNDALTETPGIGDQFPEMTVETSMGERTLPDDYEGQWLVLFSHPGDFTPVCTSEFVAFEQRREAFEERQTELLGLSIDRVHSHIKWTEWIQENLDVDIQFPIIADDQGTVAERLGMLHPGAGTATVRTVFIVDPEGTIRLRLTYPMEIGRNIDEILRSLRALQKSDAAGVAAPADWPENETFGDRVLLSPPGTEADARTRKEQAADREDTEYYDWWFVTREQ</sequence>
<dbReference type="InterPro" id="IPR013766">
    <property type="entry name" value="Thioredoxin_domain"/>
</dbReference>
<dbReference type="GO" id="GO:0045454">
    <property type="term" value="P:cell redox homeostasis"/>
    <property type="evidence" value="ECO:0007669"/>
    <property type="project" value="TreeGrafter"/>
</dbReference>
<dbReference type="SUPFAM" id="SSF52833">
    <property type="entry name" value="Thioredoxin-like"/>
    <property type="match status" value="1"/>
</dbReference>
<evidence type="ECO:0000256" key="8">
    <source>
        <dbReference type="ARBA" id="ARBA00064044"/>
    </source>
</evidence>
<evidence type="ECO:0000256" key="1">
    <source>
        <dbReference type="ARBA" id="ARBA00022490"/>
    </source>
</evidence>
<dbReference type="GO" id="GO:0005829">
    <property type="term" value="C:cytosol"/>
    <property type="evidence" value="ECO:0007669"/>
    <property type="project" value="TreeGrafter"/>
</dbReference>
<dbReference type="RefSeq" id="WP_092664152.1">
    <property type="nucleotide sequence ID" value="NZ_FOCX01000040.1"/>
</dbReference>
<feature type="active site" description="Cysteine sulfenic acid (-SOH) intermediate" evidence="9">
    <location>
        <position position="58"/>
    </location>
</feature>
<dbReference type="Gene3D" id="3.40.30.10">
    <property type="entry name" value="Glutaredoxin"/>
    <property type="match status" value="1"/>
</dbReference>
<comment type="similarity">
    <text evidence="7 9">Belongs to the peroxiredoxin family. Prx6 subfamily.</text>
</comment>
<feature type="region of interest" description="Disordered" evidence="11">
    <location>
        <begin position="188"/>
        <end position="214"/>
    </location>
</feature>
<dbReference type="Gene3D" id="3.30.1020.10">
    <property type="entry name" value="Antioxidant, Horf6, Chain A, domain2"/>
    <property type="match status" value="1"/>
</dbReference>
<dbReference type="HAMAP" id="MF_00401">
    <property type="entry name" value="Peroxiredoxin"/>
    <property type="match status" value="1"/>
</dbReference>
<dbReference type="NCBIfam" id="NF009668">
    <property type="entry name" value="PRK13189.1"/>
    <property type="match status" value="1"/>
</dbReference>
<dbReference type="EMBL" id="FOCX01000040">
    <property type="protein sequence ID" value="SEP17454.1"/>
    <property type="molecule type" value="Genomic_DNA"/>
</dbReference>
<keyword evidence="2 9" id="KW-0575">Peroxidase</keyword>
<dbReference type="InterPro" id="IPR036249">
    <property type="entry name" value="Thioredoxin-like_sf"/>
</dbReference>
<comment type="subcellular location">
    <subcellularLocation>
        <location evidence="9">Cytoplasm</location>
    </subcellularLocation>
</comment>
<dbReference type="GO" id="GO:0008379">
    <property type="term" value="F:thioredoxin peroxidase activity"/>
    <property type="evidence" value="ECO:0007669"/>
    <property type="project" value="TreeGrafter"/>
</dbReference>
<dbReference type="GO" id="GO:0033554">
    <property type="term" value="P:cellular response to stress"/>
    <property type="evidence" value="ECO:0007669"/>
    <property type="project" value="TreeGrafter"/>
</dbReference>
<dbReference type="InterPro" id="IPR050217">
    <property type="entry name" value="Peroxiredoxin"/>
</dbReference>
<keyword evidence="4 9" id="KW-0560">Oxidoreductase</keyword>
<evidence type="ECO:0000256" key="9">
    <source>
        <dbReference type="HAMAP-Rule" id="MF_00401"/>
    </source>
</evidence>
<feature type="domain" description="Thioredoxin" evidence="12">
    <location>
        <begin position="16"/>
        <end position="171"/>
    </location>
</feature>
<dbReference type="PANTHER" id="PTHR10681:SF121">
    <property type="entry name" value="ALKYL HYDROPEROXIDE REDUCTASE C"/>
    <property type="match status" value="1"/>
</dbReference>
<evidence type="ECO:0000313" key="13">
    <source>
        <dbReference type="EMBL" id="SEP17454.1"/>
    </source>
</evidence>
<gene>
    <name evidence="13" type="ORF">SAMN05216388_104019</name>
</gene>
<dbReference type="AlphaFoldDB" id="A0A1H8VQ57"/>
<reference evidence="14" key="1">
    <citation type="submission" date="2016-10" db="EMBL/GenBank/DDBJ databases">
        <authorList>
            <person name="Varghese N."/>
            <person name="Submissions S."/>
        </authorList>
    </citation>
    <scope>NUCLEOTIDE SEQUENCE [LARGE SCALE GENOMIC DNA]</scope>
    <source>
        <strain evidence="14">IBRC-M 10043</strain>
    </source>
</reference>
<evidence type="ECO:0000256" key="6">
    <source>
        <dbReference type="ARBA" id="ARBA00023284"/>
    </source>
</evidence>
<dbReference type="GO" id="GO:0042744">
    <property type="term" value="P:hydrogen peroxide catabolic process"/>
    <property type="evidence" value="ECO:0007669"/>
    <property type="project" value="TreeGrafter"/>
</dbReference>
<comment type="subunit">
    <text evidence="8 9">Homodecamer. Pentamer of dimers that assemble into a ring structure.</text>
</comment>
<keyword evidence="14" id="KW-1185">Reference proteome</keyword>
<dbReference type="OrthoDB" id="6924at2157"/>
<evidence type="ECO:0000256" key="11">
    <source>
        <dbReference type="SAM" id="MobiDB-lite"/>
    </source>
</evidence>
<evidence type="ECO:0000256" key="10">
    <source>
        <dbReference type="PIRSR" id="PIRSR000239-1"/>
    </source>
</evidence>
<dbReference type="EC" id="1.11.1.24" evidence="9"/>
<dbReference type="PROSITE" id="PS51352">
    <property type="entry name" value="THIOREDOXIN_2"/>
    <property type="match status" value="1"/>
</dbReference>
<accession>A0A1H8VQ57</accession>
<name>A0A1H8VQ57_9EURY</name>
<feature type="compositionally biased region" description="Polar residues" evidence="11">
    <location>
        <begin position="1"/>
        <end position="12"/>
    </location>
</feature>
<feature type="binding site" evidence="9">
    <location>
        <position position="134"/>
    </location>
    <ligand>
        <name>substrate</name>
    </ligand>
</feature>
<evidence type="ECO:0000256" key="2">
    <source>
        <dbReference type="ARBA" id="ARBA00022559"/>
    </source>
</evidence>
<dbReference type="Proteomes" id="UP000198775">
    <property type="component" value="Unassembled WGS sequence"/>
</dbReference>
<feature type="active site" description="Cysteine sulfenic acid (-SOH) intermediate; for peroxidase activity" evidence="10">
    <location>
        <position position="58"/>
    </location>
</feature>
<comment type="function">
    <text evidence="9">Thiol-specific peroxidase that catalyzes the reduction of hydrogen peroxide and organic hydroperoxides to water and alcohols, respectively. Plays a role in cell protection against oxidative stress by detoxifying peroxides.</text>
</comment>
<evidence type="ECO:0000256" key="3">
    <source>
        <dbReference type="ARBA" id="ARBA00022862"/>
    </source>
</evidence>
<dbReference type="InterPro" id="IPR019479">
    <property type="entry name" value="Peroxiredoxin_C"/>
</dbReference>
<keyword evidence="5" id="KW-1015">Disulfide bond</keyword>